<name>A0AAV4DXB7_9GAST</name>
<dbReference type="Proteomes" id="UP000735302">
    <property type="component" value="Unassembled WGS sequence"/>
</dbReference>
<sequence length="143" mass="16898">MCSFKRLQAYVAVEGLRRRWLSEATGVCGYRRLEIYMAMGGYRRMWLEARRRQQQTQNKSRCRELVPPPLTGDIFVTRTLSPIENLHIPPSLWRRRIEGYVARGGYRRTGFEACCSQQLNHPQRTCFAEKSQMIRMILDVKKK</sequence>
<evidence type="ECO:0000313" key="2">
    <source>
        <dbReference type="Proteomes" id="UP000735302"/>
    </source>
</evidence>
<dbReference type="EMBL" id="BLXT01008455">
    <property type="protein sequence ID" value="GFO48942.1"/>
    <property type="molecule type" value="Genomic_DNA"/>
</dbReference>
<evidence type="ECO:0000313" key="1">
    <source>
        <dbReference type="EMBL" id="GFO48942.1"/>
    </source>
</evidence>
<keyword evidence="2" id="KW-1185">Reference proteome</keyword>
<gene>
    <name evidence="1" type="ORF">PoB_007544700</name>
</gene>
<organism evidence="1 2">
    <name type="scientific">Plakobranchus ocellatus</name>
    <dbReference type="NCBI Taxonomy" id="259542"/>
    <lineage>
        <taxon>Eukaryota</taxon>
        <taxon>Metazoa</taxon>
        <taxon>Spiralia</taxon>
        <taxon>Lophotrochozoa</taxon>
        <taxon>Mollusca</taxon>
        <taxon>Gastropoda</taxon>
        <taxon>Heterobranchia</taxon>
        <taxon>Euthyneura</taxon>
        <taxon>Panpulmonata</taxon>
        <taxon>Sacoglossa</taxon>
        <taxon>Placobranchoidea</taxon>
        <taxon>Plakobranchidae</taxon>
        <taxon>Plakobranchus</taxon>
    </lineage>
</organism>
<protein>
    <submittedName>
        <fullName evidence="1">Uncharacterized protein</fullName>
    </submittedName>
</protein>
<accession>A0AAV4DXB7</accession>
<dbReference type="AlphaFoldDB" id="A0AAV4DXB7"/>
<proteinExistence type="predicted"/>
<reference evidence="1 2" key="1">
    <citation type="journal article" date="2021" name="Elife">
        <title>Chloroplast acquisition without the gene transfer in kleptoplastic sea slugs, Plakobranchus ocellatus.</title>
        <authorList>
            <person name="Maeda T."/>
            <person name="Takahashi S."/>
            <person name="Yoshida T."/>
            <person name="Shimamura S."/>
            <person name="Takaki Y."/>
            <person name="Nagai Y."/>
            <person name="Toyoda A."/>
            <person name="Suzuki Y."/>
            <person name="Arimoto A."/>
            <person name="Ishii H."/>
            <person name="Satoh N."/>
            <person name="Nishiyama T."/>
            <person name="Hasebe M."/>
            <person name="Maruyama T."/>
            <person name="Minagawa J."/>
            <person name="Obokata J."/>
            <person name="Shigenobu S."/>
        </authorList>
    </citation>
    <scope>NUCLEOTIDE SEQUENCE [LARGE SCALE GENOMIC DNA]</scope>
</reference>
<comment type="caution">
    <text evidence="1">The sequence shown here is derived from an EMBL/GenBank/DDBJ whole genome shotgun (WGS) entry which is preliminary data.</text>
</comment>